<sequence>MATAWTVFTGTSPEPMQVEILGVLRGARGPGQDMILARLRGAKPEYTGVVAGMSGSPVYIGNKLLGSLSYRIGQFAKDPIAGITPIEQMLEVKDLPVNTQWASAPTLSSSTQKQNASSSIGMEFQAMETPLVMSGFRPEAVRLWQKEMAGTGLDIVAAGGGSGSSKTDTDGSFGAISPSAVASVVPGSAVSAQLVRGDLEVSATCTVTYVDPTQLLACGHPILQAGTVSLPMTTAEVVETLASPLNAFKIINTGDPIGTFTEDRNSAIRGVLRAKPHMIPVHITVHGEGADRKLNIEVVDLPSLTPQALLVSLYDSLIENNQSSAETSYHVTGSVNIEGYPASPVDIWAPAGDQIPAQLSAAMQTDQSFAVLYANGARQGAIKAINLDVDSIPRRAQVELETARIDSSNIVHAGDTILVEATVRPWQQPERNIRIPVKLPPGIATGNVRMLVSDAGTLDRALNQPRISNRTIDLETALAEARSQHPADRIFVSLLLPEAQAGVNGQTLSTLPLSMANALEPMRTAKDVTLNGESAVVAGQASAGGVLSGFQILNLHIESGGGLD</sequence>
<dbReference type="AlphaFoldDB" id="A0AAU7DDK3"/>
<accession>A0AAU7DDK3</accession>
<organism evidence="2">
    <name type="scientific">Telmatobacter sp. DSM 110680</name>
    <dbReference type="NCBI Taxonomy" id="3036704"/>
    <lineage>
        <taxon>Bacteria</taxon>
        <taxon>Pseudomonadati</taxon>
        <taxon>Acidobacteriota</taxon>
        <taxon>Terriglobia</taxon>
        <taxon>Terriglobales</taxon>
        <taxon>Acidobacteriaceae</taxon>
        <taxon>Telmatobacter</taxon>
    </lineage>
</organism>
<evidence type="ECO:0000259" key="1">
    <source>
        <dbReference type="PROSITE" id="PS51494"/>
    </source>
</evidence>
<gene>
    <name evidence="2" type="ORF">P8935_12565</name>
</gene>
<reference evidence="2" key="1">
    <citation type="submission" date="2023-03" db="EMBL/GenBank/DDBJ databases">
        <title>Edaphobacter sp.</title>
        <authorList>
            <person name="Huber K.J."/>
            <person name="Papendorf J."/>
            <person name="Pilke C."/>
            <person name="Bunk B."/>
            <person name="Sproeer C."/>
            <person name="Pester M."/>
        </authorList>
    </citation>
    <scope>NUCLEOTIDE SEQUENCE</scope>
    <source>
        <strain evidence="2">DSM 110680</strain>
    </source>
</reference>
<name>A0AAU7DDK3_9BACT</name>
<dbReference type="EMBL" id="CP121196">
    <property type="protein sequence ID" value="XBH15402.1"/>
    <property type="molecule type" value="Genomic_DNA"/>
</dbReference>
<proteinExistence type="predicted"/>
<protein>
    <submittedName>
        <fullName evidence="2">SpoIVB peptidase S55</fullName>
    </submittedName>
</protein>
<feature type="domain" description="Peptidase S55" evidence="1">
    <location>
        <begin position="1"/>
        <end position="105"/>
    </location>
</feature>
<dbReference type="RefSeq" id="WP_348260635.1">
    <property type="nucleotide sequence ID" value="NZ_CP121196.1"/>
</dbReference>
<dbReference type="InterPro" id="IPR008763">
    <property type="entry name" value="Peptidase_S55"/>
</dbReference>
<evidence type="ECO:0000313" key="2">
    <source>
        <dbReference type="EMBL" id="XBH15402.1"/>
    </source>
</evidence>
<dbReference type="PROSITE" id="PS51494">
    <property type="entry name" value="SPOIVB"/>
    <property type="match status" value="1"/>
</dbReference>